<reference evidence="1 2" key="1">
    <citation type="submission" date="2019-03" db="EMBL/GenBank/DDBJ databases">
        <title>Dyadobacter AR-3-6 sp. nov., isolated from arctic soil.</title>
        <authorList>
            <person name="Chaudhary D.K."/>
        </authorList>
    </citation>
    <scope>NUCLEOTIDE SEQUENCE [LARGE SCALE GENOMIC DNA]</scope>
    <source>
        <strain evidence="1 2">AR-3-6</strain>
    </source>
</reference>
<dbReference type="Proteomes" id="UP000294850">
    <property type="component" value="Unassembled WGS sequence"/>
</dbReference>
<dbReference type="AlphaFoldDB" id="A0A4V2Z399"/>
<protein>
    <submittedName>
        <fullName evidence="1">Uncharacterized protein</fullName>
    </submittedName>
</protein>
<dbReference type="EMBL" id="SMFL01000010">
    <property type="protein sequence ID" value="TDE11938.1"/>
    <property type="molecule type" value="Genomic_DNA"/>
</dbReference>
<evidence type="ECO:0000313" key="1">
    <source>
        <dbReference type="EMBL" id="TDE11938.1"/>
    </source>
</evidence>
<comment type="caution">
    <text evidence="1">The sequence shown here is derived from an EMBL/GenBank/DDBJ whole genome shotgun (WGS) entry which is preliminary data.</text>
</comment>
<accession>A0A4V2Z399</accession>
<dbReference type="OrthoDB" id="964455at2"/>
<gene>
    <name evidence="1" type="ORF">E0F88_23055</name>
</gene>
<evidence type="ECO:0000313" key="2">
    <source>
        <dbReference type="Proteomes" id="UP000294850"/>
    </source>
</evidence>
<proteinExistence type="predicted"/>
<organism evidence="1 2">
    <name type="scientific">Dyadobacter psychrotolerans</name>
    <dbReference type="NCBI Taxonomy" id="2541721"/>
    <lineage>
        <taxon>Bacteria</taxon>
        <taxon>Pseudomonadati</taxon>
        <taxon>Bacteroidota</taxon>
        <taxon>Cytophagia</taxon>
        <taxon>Cytophagales</taxon>
        <taxon>Spirosomataceae</taxon>
        <taxon>Dyadobacter</taxon>
    </lineage>
</organism>
<name>A0A4V2Z399_9BACT</name>
<dbReference type="RefSeq" id="WP_131960648.1">
    <property type="nucleotide sequence ID" value="NZ_SMFL01000010.1"/>
</dbReference>
<sequence length="75" mass="8831">MNDLLLAYNQLDEIQRRQLIAYADTLLAQQKAKQSEGNLAVWKDKIKSVSIWSDNEIKIIEESSKKLNQWEIPEW</sequence>
<keyword evidence="2" id="KW-1185">Reference proteome</keyword>